<dbReference type="EMBL" id="PHHC01000109">
    <property type="protein sequence ID" value="PPE03346.1"/>
    <property type="molecule type" value="Genomic_DNA"/>
</dbReference>
<evidence type="ECO:0000313" key="2">
    <source>
        <dbReference type="EMBL" id="PPE03346.1"/>
    </source>
</evidence>
<dbReference type="OrthoDB" id="259382at2"/>
<feature type="domain" description="Glycosyl transferase family 25" evidence="1">
    <location>
        <begin position="17"/>
        <end position="191"/>
    </location>
</feature>
<dbReference type="AlphaFoldDB" id="A0A2S5R7N0"/>
<dbReference type="GO" id="GO:0016740">
    <property type="term" value="F:transferase activity"/>
    <property type="evidence" value="ECO:0007669"/>
    <property type="project" value="UniProtKB-KW"/>
</dbReference>
<evidence type="ECO:0000313" key="3">
    <source>
        <dbReference type="Proteomes" id="UP000239425"/>
    </source>
</evidence>
<accession>A0A2S5R7N0</accession>
<dbReference type="InterPro" id="IPR002654">
    <property type="entry name" value="Glyco_trans_25"/>
</dbReference>
<protein>
    <submittedName>
        <fullName evidence="2">Glycosyltransferase family 25 (LPS biosynthesis protein)</fullName>
    </submittedName>
</protein>
<proteinExistence type="predicted"/>
<comment type="caution">
    <text evidence="2">The sequence shown here is derived from an EMBL/GenBank/DDBJ whole genome shotgun (WGS) entry which is preliminary data.</text>
</comment>
<evidence type="ECO:0000259" key="1">
    <source>
        <dbReference type="Pfam" id="PF01755"/>
    </source>
</evidence>
<gene>
    <name evidence="2" type="ORF">HCUR_01207</name>
</gene>
<organism evidence="2 3">
    <name type="scientific">Holospora curviuscula</name>
    <dbReference type="NCBI Taxonomy" id="1082868"/>
    <lineage>
        <taxon>Bacteria</taxon>
        <taxon>Pseudomonadati</taxon>
        <taxon>Pseudomonadota</taxon>
        <taxon>Alphaproteobacteria</taxon>
        <taxon>Holosporales</taxon>
        <taxon>Holosporaceae</taxon>
        <taxon>Holospora</taxon>
    </lineage>
</organism>
<keyword evidence="3" id="KW-1185">Reference proteome</keyword>
<name>A0A2S5R7N0_9PROT</name>
<dbReference type="Proteomes" id="UP000239425">
    <property type="component" value="Unassembled WGS sequence"/>
</dbReference>
<reference evidence="2 3" key="1">
    <citation type="submission" date="2017-11" db="EMBL/GenBank/DDBJ databases">
        <title>Comparative genomic analysis of Holospora spp., intranuclear symbionts of paramecia.</title>
        <authorList>
            <person name="Garushyants S.K."/>
            <person name="Beliavskaya A."/>
            <person name="Malko D.B."/>
            <person name="Logacheva M.D."/>
            <person name="Rautian M.S."/>
            <person name="Gelfand M.S."/>
        </authorList>
    </citation>
    <scope>NUCLEOTIDE SEQUENCE [LARGE SCALE GENOMIC DNA]</scope>
    <source>
        <strain evidence="3">02AZ16</strain>
    </source>
</reference>
<keyword evidence="2" id="KW-0808">Transferase</keyword>
<dbReference type="CDD" id="cd06532">
    <property type="entry name" value="Glyco_transf_25"/>
    <property type="match status" value="1"/>
</dbReference>
<dbReference type="Pfam" id="PF01755">
    <property type="entry name" value="Glyco_transf_25"/>
    <property type="match status" value="1"/>
</dbReference>
<sequence>MCWNKEEFLKKNLVGTVLNLKCNPQRYASFLVSASRLPFKVIRLEAQDGAMLSEADQASLVDERIYARYYGGKFPSQGTIGCYLTHYLAWKSMVDQSIPWMIIFEDDVIFCPETLTQALYEILTQYKKRIDICSFALRGKGIPFSIGKVLTHRLCAYGRDVYCAGAYLLNLKSARQLLHDSFPMQFQVDDYYTQTWRWNLLFTGIEPRIVHHNDAMVSEVKARGGRHFRKVHYSFPLRYTFVYGIAALRSIILREYFNLRRLFRALSYCIKVRLKANYWD</sequence>
<dbReference type="RefSeq" id="WP_104207152.1">
    <property type="nucleotide sequence ID" value="NZ_PHHC01000109.1"/>
</dbReference>